<name>A0A8S2SIB2_9BILA</name>
<feature type="non-terminal residue" evidence="2">
    <location>
        <position position="1"/>
    </location>
</feature>
<reference evidence="2" key="1">
    <citation type="submission" date="2021-02" db="EMBL/GenBank/DDBJ databases">
        <authorList>
            <person name="Nowell W R."/>
        </authorList>
    </citation>
    <scope>NUCLEOTIDE SEQUENCE</scope>
</reference>
<dbReference type="Proteomes" id="UP000681967">
    <property type="component" value="Unassembled WGS sequence"/>
</dbReference>
<dbReference type="EMBL" id="CAJOBH010022654">
    <property type="protein sequence ID" value="CAF4230715.1"/>
    <property type="molecule type" value="Genomic_DNA"/>
</dbReference>
<proteinExistence type="predicted"/>
<evidence type="ECO:0000313" key="2">
    <source>
        <dbReference type="EMBL" id="CAF4230715.1"/>
    </source>
</evidence>
<protein>
    <submittedName>
        <fullName evidence="2">Uncharacterized protein</fullName>
    </submittedName>
</protein>
<keyword evidence="1" id="KW-0472">Membrane</keyword>
<sequence length="75" mass="8188">MFLSPCHYGCTNHTKTNNSVSFYSSCNCAGDSTVRLTEATCKFRQIPCVAIFALTVTGATLVVFFTAFIQVPLLQ</sequence>
<gene>
    <name evidence="2" type="ORF">BYL167_LOCUS24768</name>
</gene>
<accession>A0A8S2SIB2</accession>
<evidence type="ECO:0000313" key="3">
    <source>
        <dbReference type="Proteomes" id="UP000681967"/>
    </source>
</evidence>
<comment type="caution">
    <text evidence="2">The sequence shown here is derived from an EMBL/GenBank/DDBJ whole genome shotgun (WGS) entry which is preliminary data.</text>
</comment>
<evidence type="ECO:0000256" key="1">
    <source>
        <dbReference type="SAM" id="Phobius"/>
    </source>
</evidence>
<keyword evidence="1" id="KW-1133">Transmembrane helix</keyword>
<dbReference type="AlphaFoldDB" id="A0A8S2SIB2"/>
<organism evidence="2 3">
    <name type="scientific">Rotaria magnacalcarata</name>
    <dbReference type="NCBI Taxonomy" id="392030"/>
    <lineage>
        <taxon>Eukaryota</taxon>
        <taxon>Metazoa</taxon>
        <taxon>Spiralia</taxon>
        <taxon>Gnathifera</taxon>
        <taxon>Rotifera</taxon>
        <taxon>Eurotatoria</taxon>
        <taxon>Bdelloidea</taxon>
        <taxon>Philodinida</taxon>
        <taxon>Philodinidae</taxon>
        <taxon>Rotaria</taxon>
    </lineage>
</organism>
<keyword evidence="1" id="KW-0812">Transmembrane</keyword>
<feature type="transmembrane region" description="Helical" evidence="1">
    <location>
        <begin position="48"/>
        <end position="69"/>
    </location>
</feature>